<gene>
    <name evidence="1" type="ORF">EG343_04750</name>
</gene>
<evidence type="ECO:0000313" key="1">
    <source>
        <dbReference type="EMBL" id="AZA89983.1"/>
    </source>
</evidence>
<evidence type="ECO:0000313" key="2">
    <source>
        <dbReference type="Proteomes" id="UP000278288"/>
    </source>
</evidence>
<accession>A0AAD0YK27</accession>
<dbReference type="AlphaFoldDB" id="A0AAD0YK27"/>
<organism evidence="1 2">
    <name type="scientific">Chryseobacterium nakagawai</name>
    <dbReference type="NCBI Taxonomy" id="1241982"/>
    <lineage>
        <taxon>Bacteria</taxon>
        <taxon>Pseudomonadati</taxon>
        <taxon>Bacteroidota</taxon>
        <taxon>Flavobacteriia</taxon>
        <taxon>Flavobacteriales</taxon>
        <taxon>Weeksellaceae</taxon>
        <taxon>Chryseobacterium group</taxon>
        <taxon>Chryseobacterium</taxon>
    </lineage>
</organism>
<dbReference type="EMBL" id="CP033923">
    <property type="protein sequence ID" value="AZA89983.1"/>
    <property type="molecule type" value="Genomic_DNA"/>
</dbReference>
<name>A0AAD0YK27_CHRNA</name>
<keyword evidence="2" id="KW-1185">Reference proteome</keyword>
<reference evidence="1 2" key="1">
    <citation type="submission" date="2018-11" db="EMBL/GenBank/DDBJ databases">
        <title>Proposal to divide the Flavobacteriaceae and reorganize its genera based on Amino Acid Identity values calculated from whole genome sequences.</title>
        <authorList>
            <person name="Nicholson A.C."/>
            <person name="Gulvik C.A."/>
            <person name="Whitney A.M."/>
            <person name="Humrighouse B.W."/>
            <person name="Bell M."/>
            <person name="Holmes B."/>
            <person name="Steigerwalt A.G."/>
            <person name="Villarma A."/>
            <person name="Sheth M."/>
            <person name="Batra D."/>
            <person name="Pryor J."/>
            <person name="Bernardet J.-F."/>
            <person name="Hugo C."/>
            <person name="Kampfer P."/>
            <person name="Newman J."/>
            <person name="McQuiston J.R."/>
        </authorList>
    </citation>
    <scope>NUCLEOTIDE SEQUENCE [LARGE SCALE GENOMIC DNA]</scope>
    <source>
        <strain evidence="1 2">G0041</strain>
    </source>
</reference>
<proteinExistence type="predicted"/>
<dbReference type="Proteomes" id="UP000278288">
    <property type="component" value="Chromosome"/>
</dbReference>
<sequence length="176" mass="21021">MLLSKIFIMLFIINYAFLFGQKNQVRIKYSVIKDSYYPNQKDTITYYYILNTKNKIRIKKHMLSQFTFDQDSLAISGYISEVKSRILYFSYDKKDVQKIDLHRKNTNIKYWGKFGSDINLIPINNKTYSVIQNNIIPSHKLYVFKIIYLKGYLFPNKIIFREKGSQKDYISEGIPF</sequence>
<dbReference type="KEGG" id="cnk:EG343_04750"/>
<protein>
    <submittedName>
        <fullName evidence="1">Uncharacterized protein</fullName>
    </submittedName>
</protein>